<dbReference type="GO" id="GO:0016787">
    <property type="term" value="F:hydrolase activity"/>
    <property type="evidence" value="ECO:0007669"/>
    <property type="project" value="UniProtKB-KW"/>
</dbReference>
<keyword evidence="3" id="KW-0812">Transmembrane</keyword>
<keyword evidence="5" id="KW-1185">Reference proteome</keyword>
<evidence type="ECO:0000256" key="1">
    <source>
        <dbReference type="ARBA" id="ARBA00022801"/>
    </source>
</evidence>
<feature type="active site" description="Proton donor/acceptor" evidence="2">
    <location>
        <position position="130"/>
    </location>
</feature>
<dbReference type="EMBL" id="JAGSND010000009">
    <property type="protein sequence ID" value="MBR0598860.1"/>
    <property type="molecule type" value="Genomic_DNA"/>
</dbReference>
<feature type="active site" description="Acyl-thioester intermediate" evidence="2">
    <location>
        <position position="192"/>
    </location>
</feature>
<dbReference type="InterPro" id="IPR005754">
    <property type="entry name" value="Sortase"/>
</dbReference>
<dbReference type="RefSeq" id="WP_227018989.1">
    <property type="nucleotide sequence ID" value="NZ_JAGSND010000009.1"/>
</dbReference>
<name>A0A8J7W440_9FIRM</name>
<dbReference type="InterPro" id="IPR023365">
    <property type="entry name" value="Sortase_dom-sf"/>
</dbReference>
<evidence type="ECO:0000256" key="2">
    <source>
        <dbReference type="PIRSR" id="PIRSR605754-1"/>
    </source>
</evidence>
<gene>
    <name evidence="4" type="ORF">KCX82_13295</name>
</gene>
<reference evidence="4" key="1">
    <citation type="submission" date="2021-04" db="EMBL/GenBank/DDBJ databases">
        <title>Sinoanaerobacter chloroacetimidivorans sp. nov., an obligate anaerobic bacterium isolated from anaerobic sludge.</title>
        <authorList>
            <person name="Bao Y."/>
        </authorList>
    </citation>
    <scope>NUCLEOTIDE SEQUENCE</scope>
    <source>
        <strain evidence="4">BAD-6</strain>
    </source>
</reference>
<evidence type="ECO:0000256" key="3">
    <source>
        <dbReference type="SAM" id="Phobius"/>
    </source>
</evidence>
<organism evidence="4 5">
    <name type="scientific">Sinanaerobacter chloroacetimidivorans</name>
    <dbReference type="NCBI Taxonomy" id="2818044"/>
    <lineage>
        <taxon>Bacteria</taxon>
        <taxon>Bacillati</taxon>
        <taxon>Bacillota</taxon>
        <taxon>Clostridia</taxon>
        <taxon>Peptostreptococcales</taxon>
        <taxon>Anaerovoracaceae</taxon>
        <taxon>Sinanaerobacter</taxon>
    </lineage>
</organism>
<keyword evidence="3" id="KW-1133">Transmembrane helix</keyword>
<proteinExistence type="predicted"/>
<sequence>MKKISTWLIIAGVVIFLIPIVGAIYTNYQQDKLYEEYLNSQEMTESIAELDEAFTESTSSAAVTSDAITSTAPAVAAYKPKVLGRIKIDSASINLLLVEGSSSKDLNWGAGHMTATPMPGQTGNCAIAGHRNYTFGSYFSRLGEVQIGDSITVEYNGGTYTYKAYEILTVLPDDTSVLGQTKDHSILTLITCTPKGTNTHRLIIHAELVS</sequence>
<dbReference type="InterPro" id="IPR042000">
    <property type="entry name" value="Sortase_D_2"/>
</dbReference>
<keyword evidence="3" id="KW-0472">Membrane</keyword>
<dbReference type="Pfam" id="PF04203">
    <property type="entry name" value="Sortase"/>
    <property type="match status" value="1"/>
</dbReference>
<accession>A0A8J7W440</accession>
<dbReference type="AlphaFoldDB" id="A0A8J7W440"/>
<dbReference type="Proteomes" id="UP000675664">
    <property type="component" value="Unassembled WGS sequence"/>
</dbReference>
<dbReference type="NCBIfam" id="TIGR01076">
    <property type="entry name" value="sortase_fam"/>
    <property type="match status" value="1"/>
</dbReference>
<keyword evidence="1" id="KW-0378">Hydrolase</keyword>
<comment type="caution">
    <text evidence="4">The sequence shown here is derived from an EMBL/GenBank/DDBJ whole genome shotgun (WGS) entry which is preliminary data.</text>
</comment>
<feature type="transmembrane region" description="Helical" evidence="3">
    <location>
        <begin position="7"/>
        <end position="25"/>
    </location>
</feature>
<dbReference type="CDD" id="cd06166">
    <property type="entry name" value="Sortase_D_2"/>
    <property type="match status" value="1"/>
</dbReference>
<evidence type="ECO:0000313" key="4">
    <source>
        <dbReference type="EMBL" id="MBR0598860.1"/>
    </source>
</evidence>
<reference evidence="4" key="2">
    <citation type="submission" date="2021-04" db="EMBL/GenBank/DDBJ databases">
        <authorList>
            <person name="Liu J."/>
        </authorList>
    </citation>
    <scope>NUCLEOTIDE SEQUENCE</scope>
    <source>
        <strain evidence="4">BAD-6</strain>
    </source>
</reference>
<dbReference type="SUPFAM" id="SSF63817">
    <property type="entry name" value="Sortase"/>
    <property type="match status" value="1"/>
</dbReference>
<dbReference type="Gene3D" id="2.40.260.10">
    <property type="entry name" value="Sortase"/>
    <property type="match status" value="1"/>
</dbReference>
<protein>
    <submittedName>
        <fullName evidence="4">Class D sortase</fullName>
    </submittedName>
</protein>
<evidence type="ECO:0000313" key="5">
    <source>
        <dbReference type="Proteomes" id="UP000675664"/>
    </source>
</evidence>